<dbReference type="Proteomes" id="UP001497392">
    <property type="component" value="Unassembled WGS sequence"/>
</dbReference>
<evidence type="ECO:0000256" key="1">
    <source>
        <dbReference type="SAM" id="Phobius"/>
    </source>
</evidence>
<dbReference type="PANTHER" id="PTHR35691">
    <property type="entry name" value="EXPRESSED PROTEIN"/>
    <property type="match status" value="1"/>
</dbReference>
<reference evidence="2 3" key="1">
    <citation type="submission" date="2024-06" db="EMBL/GenBank/DDBJ databases">
        <authorList>
            <person name="Kraege A."/>
            <person name="Thomma B."/>
        </authorList>
    </citation>
    <scope>NUCLEOTIDE SEQUENCE [LARGE SCALE GENOMIC DNA]</scope>
</reference>
<organism evidence="2 3">
    <name type="scientific">Coccomyxa viridis</name>
    <dbReference type="NCBI Taxonomy" id="1274662"/>
    <lineage>
        <taxon>Eukaryota</taxon>
        <taxon>Viridiplantae</taxon>
        <taxon>Chlorophyta</taxon>
        <taxon>core chlorophytes</taxon>
        <taxon>Trebouxiophyceae</taxon>
        <taxon>Trebouxiophyceae incertae sedis</taxon>
        <taxon>Coccomyxaceae</taxon>
        <taxon>Coccomyxa</taxon>
    </lineage>
</organism>
<proteinExistence type="predicted"/>
<feature type="transmembrane region" description="Helical" evidence="1">
    <location>
        <begin position="41"/>
        <end position="62"/>
    </location>
</feature>
<sequence length="113" mass="12728">MKDSREVQLQRELADCVMSSSWIFCLSGVALSIPFGIRSKSYLPLVYLGVGGTVLDMVNGYWKCNKQRNALKAYQDTMKGGRCLPAPVRPLQPAKEDKGMRERHCVQLLEVNH</sequence>
<gene>
    <name evidence="2" type="primary">g8606</name>
    <name evidence="2" type="ORF">VP750_LOCUS7731</name>
</gene>
<evidence type="ECO:0000313" key="2">
    <source>
        <dbReference type="EMBL" id="CAL5225825.1"/>
    </source>
</evidence>
<dbReference type="EMBL" id="CAXHTA020000015">
    <property type="protein sequence ID" value="CAL5225825.1"/>
    <property type="molecule type" value="Genomic_DNA"/>
</dbReference>
<dbReference type="PANTHER" id="PTHR35691:SF1">
    <property type="entry name" value="EXPRESSED PROTEIN"/>
    <property type="match status" value="1"/>
</dbReference>
<keyword evidence="3" id="KW-1185">Reference proteome</keyword>
<feature type="transmembrane region" description="Helical" evidence="1">
    <location>
        <begin position="12"/>
        <end position="35"/>
    </location>
</feature>
<keyword evidence="1" id="KW-0812">Transmembrane</keyword>
<evidence type="ECO:0000313" key="3">
    <source>
        <dbReference type="Proteomes" id="UP001497392"/>
    </source>
</evidence>
<keyword evidence="1" id="KW-1133">Transmembrane helix</keyword>
<protein>
    <submittedName>
        <fullName evidence="2">G8606 protein</fullName>
    </submittedName>
</protein>
<comment type="caution">
    <text evidence="2">The sequence shown here is derived from an EMBL/GenBank/DDBJ whole genome shotgun (WGS) entry which is preliminary data.</text>
</comment>
<name>A0ABP1G3D3_9CHLO</name>
<accession>A0ABP1G3D3</accession>
<keyword evidence="1" id="KW-0472">Membrane</keyword>